<dbReference type="InterPro" id="IPR029046">
    <property type="entry name" value="LolA/LolB/LppX"/>
</dbReference>
<reference evidence="3 4" key="1">
    <citation type="submission" date="2018-10" db="EMBL/GenBank/DDBJ databases">
        <title>Propagation and draft genome sequences of three atypical Erhlichia ruminantium isolates.</title>
        <authorList>
            <person name="Liebenberg J."/>
            <person name="Steyn H."/>
            <person name="Josemans A."/>
            <person name="Zweygarth E."/>
        </authorList>
    </citation>
    <scope>NUCLEOTIDE SEQUENCE [LARGE SCALE GENOMIC DNA]</scope>
    <source>
        <strain evidence="3 4">Omatjenne</strain>
    </source>
</reference>
<dbReference type="Pfam" id="PF03548">
    <property type="entry name" value="LolA"/>
    <property type="match status" value="1"/>
</dbReference>
<protein>
    <submittedName>
        <fullName evidence="3">Outer membrane lipoprotein carrier protein LolA</fullName>
    </submittedName>
</protein>
<dbReference type="SUPFAM" id="SSF89392">
    <property type="entry name" value="Prokaryotic lipoproteins and lipoprotein localization factors"/>
    <property type="match status" value="1"/>
</dbReference>
<evidence type="ECO:0000256" key="1">
    <source>
        <dbReference type="ARBA" id="ARBA00022729"/>
    </source>
</evidence>
<feature type="signal peptide" evidence="2">
    <location>
        <begin position="1"/>
        <end position="26"/>
    </location>
</feature>
<feature type="chain" id="PRO_5042124671" evidence="2">
    <location>
        <begin position="27"/>
        <end position="202"/>
    </location>
</feature>
<evidence type="ECO:0000256" key="2">
    <source>
        <dbReference type="SAM" id="SignalP"/>
    </source>
</evidence>
<dbReference type="RefSeq" id="WP_158406987.1">
    <property type="nucleotide sequence ID" value="NZ_CP033454.1"/>
</dbReference>
<organism evidence="3 4">
    <name type="scientific">Ehrlichia ruminantium</name>
    <name type="common">heartwater rickettsia</name>
    <name type="synonym">Cowdria ruminantium</name>
    <dbReference type="NCBI Taxonomy" id="779"/>
    <lineage>
        <taxon>Bacteria</taxon>
        <taxon>Pseudomonadati</taxon>
        <taxon>Pseudomonadota</taxon>
        <taxon>Alphaproteobacteria</taxon>
        <taxon>Rickettsiales</taxon>
        <taxon>Anaplasmataceae</taxon>
        <taxon>Ehrlichia</taxon>
    </lineage>
</organism>
<proteinExistence type="predicted"/>
<gene>
    <name evidence="3" type="ORF">EDL80_04540</name>
</gene>
<keyword evidence="3" id="KW-0449">Lipoprotein</keyword>
<dbReference type="Proteomes" id="UP000422822">
    <property type="component" value="Chromosome"/>
</dbReference>
<keyword evidence="4" id="KW-1185">Reference proteome</keyword>
<dbReference type="AlphaFoldDB" id="A0AAE6Q9V3"/>
<dbReference type="CDD" id="cd16325">
    <property type="entry name" value="LolA"/>
    <property type="match status" value="1"/>
</dbReference>
<name>A0AAE6Q9V3_EHRRU</name>
<dbReference type="EMBL" id="CP033455">
    <property type="protein sequence ID" value="QGR03931.1"/>
    <property type="molecule type" value="Genomic_DNA"/>
</dbReference>
<dbReference type="PANTHER" id="PTHR35869:SF1">
    <property type="entry name" value="OUTER-MEMBRANE LIPOPROTEIN CARRIER PROTEIN"/>
    <property type="match status" value="1"/>
</dbReference>
<evidence type="ECO:0000313" key="4">
    <source>
        <dbReference type="Proteomes" id="UP000422822"/>
    </source>
</evidence>
<dbReference type="PANTHER" id="PTHR35869">
    <property type="entry name" value="OUTER-MEMBRANE LIPOPROTEIN CARRIER PROTEIN"/>
    <property type="match status" value="1"/>
</dbReference>
<dbReference type="Gene3D" id="2.50.20.10">
    <property type="entry name" value="Lipoprotein localisation LolA/LolB/LppX"/>
    <property type="match status" value="1"/>
</dbReference>
<dbReference type="InterPro" id="IPR004564">
    <property type="entry name" value="OM_lipoprot_carrier_LolA-like"/>
</dbReference>
<evidence type="ECO:0000313" key="3">
    <source>
        <dbReference type="EMBL" id="QGR03931.1"/>
    </source>
</evidence>
<keyword evidence="1 2" id="KW-0732">Signal</keyword>
<sequence length="202" mass="23229">MRVRKLLCAFCLVFSLSLYYSCNTYSADIRVDTIKNALTYFDAVRSFKAEFIQISSTDNIPRYGQVLMRKPGLLKWNYYPPTPVSIIIKGKTISYYDRELEEYSYTTINSPIINLLSSDMKNISTIDFVNIDTVNNQKIVTLYDKKSESQAEVIFNINPITIVGLNISNPDSTTSIQFYNISSNIPIDKAEFKHDISHYYSE</sequence>
<accession>A0AAE6Q9V3</accession>